<evidence type="ECO:0000256" key="1">
    <source>
        <dbReference type="ARBA" id="ARBA00022737"/>
    </source>
</evidence>
<proteinExistence type="predicted"/>
<name>A0A1V1NVL1_9BACT</name>
<dbReference type="Proteomes" id="UP000189670">
    <property type="component" value="Unassembled WGS sequence"/>
</dbReference>
<evidence type="ECO:0000313" key="3">
    <source>
        <dbReference type="EMBL" id="ETR66620.1"/>
    </source>
</evidence>
<dbReference type="PANTHER" id="PTHR22870">
    <property type="entry name" value="REGULATOR OF CHROMOSOME CONDENSATION"/>
    <property type="match status" value="1"/>
</dbReference>
<sequence length="561" mass="57856">GQLGDSTTNDRSSPVQIASVASFTDIAAGYYHCMALKDDGTLWAWGKNNDGQVGDGTKTDQTSPVQVSAFSNVLTFSGGYSHSLVVTGDGALWAWGLNSYGQMGDGSTTSSSNPIQITGLTHAVMVSAGNNHSLANRIDSTAWLWGSNSNGQLGDGTIMQKNAPIHISDLNLIHSVAAGKSHSLGLKLDGTILAWGKNANGQLGDTTDTDRLTPVLVLWPPDPSQISDQETAQDSAIGVNFTVSDEDAPCALTVNLSSSDQILLPDGNLSYTCNADVYTVTAMPAAGQSGIAVVSIMLSDSDGLTASTSFNLTVTNVNDAPVISSIADQTTNEDTAMNSVSFTVSDADNEPLTVVIQSGNTSLVALSADNITISNGSYGDTFTFTTVSGGELLTLSILPVTDMSGSVEITVTVSDTSLSSSTCFTLTVNPINDAPVITSISDQTTTEDTATNPILFTVADADSDILTVSVISGQTSLVAMNSDSLTISGFSGGTTYSYVTLSGGEPLTLTLLPLPNANGVLDITVTVSDGIVNVSESFTLTVMPVNDAPAISSISDRTTNE</sequence>
<comment type="caution">
    <text evidence="3">The sequence shown here is derived from an EMBL/GenBank/DDBJ whole genome shotgun (WGS) entry which is preliminary data.</text>
</comment>
<reference evidence="4" key="1">
    <citation type="submission" date="2012-11" db="EMBL/GenBank/DDBJ databases">
        <authorList>
            <person name="Lucero-Rivera Y.E."/>
            <person name="Tovar-Ramirez D."/>
        </authorList>
    </citation>
    <scope>NUCLEOTIDE SEQUENCE [LARGE SCALE GENOMIC DNA]</scope>
    <source>
        <strain evidence="4">Araruama</strain>
    </source>
</reference>
<protein>
    <recommendedName>
        <fullName evidence="2">Cadherin domain-containing protein</fullName>
    </recommendedName>
</protein>
<dbReference type="PROSITE" id="PS00626">
    <property type="entry name" value="RCC1_2"/>
    <property type="match status" value="2"/>
</dbReference>
<dbReference type="InterPro" id="IPR051210">
    <property type="entry name" value="Ub_ligase/GEF_domain"/>
</dbReference>
<dbReference type="GO" id="GO:0005509">
    <property type="term" value="F:calcium ion binding"/>
    <property type="evidence" value="ECO:0007669"/>
    <property type="project" value="InterPro"/>
</dbReference>
<feature type="non-terminal residue" evidence="3">
    <location>
        <position position="1"/>
    </location>
</feature>
<organism evidence="3 4">
    <name type="scientific">Candidatus Magnetoglobus multicellularis str. Araruama</name>
    <dbReference type="NCBI Taxonomy" id="890399"/>
    <lineage>
        <taxon>Bacteria</taxon>
        <taxon>Pseudomonadati</taxon>
        <taxon>Thermodesulfobacteriota</taxon>
        <taxon>Desulfobacteria</taxon>
        <taxon>Desulfobacterales</taxon>
        <taxon>Desulfobacteraceae</taxon>
        <taxon>Candidatus Magnetoglobus</taxon>
    </lineage>
</organism>
<dbReference type="AlphaFoldDB" id="A0A1V1NVL1"/>
<dbReference type="InterPro" id="IPR002126">
    <property type="entry name" value="Cadherin-like_dom"/>
</dbReference>
<gene>
    <name evidence="3" type="ORF">OMM_12563</name>
</gene>
<accession>A0A1V1NVL1</accession>
<dbReference type="Gene3D" id="2.130.10.30">
    <property type="entry name" value="Regulator of chromosome condensation 1/beta-lactamase-inhibitor protein II"/>
    <property type="match status" value="1"/>
</dbReference>
<dbReference type="Pfam" id="PF00415">
    <property type="entry name" value="RCC1"/>
    <property type="match status" value="3"/>
</dbReference>
<dbReference type="GO" id="GO:0007156">
    <property type="term" value="P:homophilic cell adhesion via plasma membrane adhesion molecules"/>
    <property type="evidence" value="ECO:0007669"/>
    <property type="project" value="InterPro"/>
</dbReference>
<dbReference type="SUPFAM" id="SSF50985">
    <property type="entry name" value="RCC1/BLIP-II"/>
    <property type="match status" value="1"/>
</dbReference>
<dbReference type="SUPFAM" id="SSF49313">
    <property type="entry name" value="Cadherin-like"/>
    <property type="match status" value="1"/>
</dbReference>
<dbReference type="Gene3D" id="2.60.40.10">
    <property type="entry name" value="Immunoglobulins"/>
    <property type="match status" value="2"/>
</dbReference>
<dbReference type="PROSITE" id="PS50268">
    <property type="entry name" value="CADHERIN_2"/>
    <property type="match status" value="1"/>
</dbReference>
<dbReference type="InterPro" id="IPR000408">
    <property type="entry name" value="Reg_chr_condens"/>
</dbReference>
<keyword evidence="1" id="KW-0677">Repeat</keyword>
<dbReference type="PRINTS" id="PR00633">
    <property type="entry name" value="RCCNDNSATION"/>
</dbReference>
<dbReference type="PANTHER" id="PTHR22870:SF408">
    <property type="entry name" value="OS09G0560450 PROTEIN"/>
    <property type="match status" value="1"/>
</dbReference>
<feature type="domain" description="Cadherin" evidence="2">
    <location>
        <begin position="333"/>
        <end position="437"/>
    </location>
</feature>
<dbReference type="PROSITE" id="PS50012">
    <property type="entry name" value="RCC1_3"/>
    <property type="match status" value="5"/>
</dbReference>
<feature type="non-terminal residue" evidence="3">
    <location>
        <position position="561"/>
    </location>
</feature>
<evidence type="ECO:0000259" key="2">
    <source>
        <dbReference type="PROSITE" id="PS50268"/>
    </source>
</evidence>
<evidence type="ECO:0000313" key="4">
    <source>
        <dbReference type="Proteomes" id="UP000189670"/>
    </source>
</evidence>
<dbReference type="InterPro" id="IPR015919">
    <property type="entry name" value="Cadherin-like_sf"/>
</dbReference>
<dbReference type="InterPro" id="IPR009091">
    <property type="entry name" value="RCC1/BLIP-II"/>
</dbReference>
<dbReference type="InterPro" id="IPR013783">
    <property type="entry name" value="Ig-like_fold"/>
</dbReference>
<dbReference type="GO" id="GO:0016020">
    <property type="term" value="C:membrane"/>
    <property type="evidence" value="ECO:0007669"/>
    <property type="project" value="InterPro"/>
</dbReference>
<dbReference type="EMBL" id="ATBP01001860">
    <property type="protein sequence ID" value="ETR66620.1"/>
    <property type="molecule type" value="Genomic_DNA"/>
</dbReference>
<dbReference type="Pfam" id="PF13540">
    <property type="entry name" value="RCC1_2"/>
    <property type="match status" value="1"/>
</dbReference>